<protein>
    <submittedName>
        <fullName evidence="1">Uncharacterized protein</fullName>
    </submittedName>
</protein>
<dbReference type="Proteomes" id="UP001186974">
    <property type="component" value="Unassembled WGS sequence"/>
</dbReference>
<reference evidence="1" key="1">
    <citation type="submission" date="2024-09" db="EMBL/GenBank/DDBJ databases">
        <title>Black Yeasts Isolated from many extreme environments.</title>
        <authorList>
            <person name="Coleine C."/>
            <person name="Stajich J.E."/>
            <person name="Selbmann L."/>
        </authorList>
    </citation>
    <scope>NUCLEOTIDE SEQUENCE</scope>
    <source>
        <strain evidence="1">CCFEE 5737</strain>
    </source>
</reference>
<dbReference type="EMBL" id="JAWDJW010008208">
    <property type="protein sequence ID" value="KAK3060902.1"/>
    <property type="molecule type" value="Genomic_DNA"/>
</dbReference>
<proteinExistence type="predicted"/>
<gene>
    <name evidence="1" type="ORF">LTS18_007453</name>
</gene>
<sequence length="134" mass="14762">MYFRVGRVLLAADAAHLRNPFGGLGLAGGLVDVGCVSDCLIGLHEDKADDTILAKYDEVRRKAWHELINPISSGNFQRMSIADADSLPDTDPFMSMVKRANGDSAFKKDLDDSAYAICHDFTQYYKESKSSVKL</sequence>
<comment type="caution">
    <text evidence="1">The sequence shown here is derived from an EMBL/GenBank/DDBJ whole genome shotgun (WGS) entry which is preliminary data.</text>
</comment>
<evidence type="ECO:0000313" key="2">
    <source>
        <dbReference type="Proteomes" id="UP001186974"/>
    </source>
</evidence>
<accession>A0ACC3D2K2</accession>
<evidence type="ECO:0000313" key="1">
    <source>
        <dbReference type="EMBL" id="KAK3060902.1"/>
    </source>
</evidence>
<organism evidence="1 2">
    <name type="scientific">Coniosporium uncinatum</name>
    <dbReference type="NCBI Taxonomy" id="93489"/>
    <lineage>
        <taxon>Eukaryota</taxon>
        <taxon>Fungi</taxon>
        <taxon>Dikarya</taxon>
        <taxon>Ascomycota</taxon>
        <taxon>Pezizomycotina</taxon>
        <taxon>Dothideomycetes</taxon>
        <taxon>Dothideomycetes incertae sedis</taxon>
        <taxon>Coniosporium</taxon>
    </lineage>
</organism>
<keyword evidence="2" id="KW-1185">Reference proteome</keyword>
<name>A0ACC3D2K2_9PEZI</name>